<keyword evidence="1" id="KW-0539">Nucleus</keyword>
<gene>
    <name evidence="2" type="ORF">HRG_01952</name>
</gene>
<proteinExistence type="predicted"/>
<dbReference type="OrthoDB" id="3546279at2759"/>
<dbReference type="AlphaFoldDB" id="A0A9P8SKM2"/>
<dbReference type="GO" id="GO:0000981">
    <property type="term" value="F:DNA-binding transcription factor activity, RNA polymerase II-specific"/>
    <property type="evidence" value="ECO:0007669"/>
    <property type="project" value="TreeGrafter"/>
</dbReference>
<dbReference type="EMBL" id="JAIZPD010000002">
    <property type="protein sequence ID" value="KAH0966543.1"/>
    <property type="molecule type" value="Genomic_DNA"/>
</dbReference>
<protein>
    <submittedName>
        <fullName evidence="2">Fungal specific transcription factor domain-containing protein</fullName>
    </submittedName>
</protein>
<evidence type="ECO:0000256" key="1">
    <source>
        <dbReference type="ARBA" id="ARBA00023242"/>
    </source>
</evidence>
<dbReference type="Proteomes" id="UP000824596">
    <property type="component" value="Unassembled WGS sequence"/>
</dbReference>
<evidence type="ECO:0000313" key="2">
    <source>
        <dbReference type="EMBL" id="KAH0966543.1"/>
    </source>
</evidence>
<dbReference type="PANTHER" id="PTHR47657:SF14">
    <property type="entry name" value="ZN(2)-C6 FUNGAL-TYPE DOMAIN-CONTAINING PROTEIN"/>
    <property type="match status" value="1"/>
</dbReference>
<dbReference type="PANTHER" id="PTHR47657">
    <property type="entry name" value="STEROL REGULATORY ELEMENT-BINDING PROTEIN ECM22"/>
    <property type="match status" value="1"/>
</dbReference>
<organism evidence="2 3">
    <name type="scientific">Hirsutella rhossiliensis</name>
    <dbReference type="NCBI Taxonomy" id="111463"/>
    <lineage>
        <taxon>Eukaryota</taxon>
        <taxon>Fungi</taxon>
        <taxon>Dikarya</taxon>
        <taxon>Ascomycota</taxon>
        <taxon>Pezizomycotina</taxon>
        <taxon>Sordariomycetes</taxon>
        <taxon>Hypocreomycetidae</taxon>
        <taxon>Hypocreales</taxon>
        <taxon>Ophiocordycipitaceae</taxon>
        <taxon>Hirsutella</taxon>
    </lineage>
</organism>
<dbReference type="InterPro" id="IPR052400">
    <property type="entry name" value="Zn2-C6_fungal_TF"/>
</dbReference>
<dbReference type="GeneID" id="68351081"/>
<dbReference type="InterPro" id="IPR021858">
    <property type="entry name" value="Fun_TF"/>
</dbReference>
<sequence>MVPAAPFGSGTAEARVAAAISRPAGSADPEDPPETRDRRLMELKLMLRYVTETGGTIAIDDKTRFLYCTHIPELALKSDALLYCMYSLAALHFAASDKNKEPAVADAHRRYLSMALREHNKALASICAANADVVCLTSSLFRVCSFTLLQERPRQPYEPPVEWLMMNASTTAVFLAAFKIVGDNPQSVAYKLLHTSPVINDEGERFGEMRRKGLEYMLQRDARRDADEPWDAEIQDAYETTLSYLGGAVEAVRKDEVAEVCRRLIIFPMLVKGRFIELVQEGHPRAMVLLSYYFALLSLYKNVWWIGGAGVYEVRCIAKSLTGDWLAMTKWPLEVVESGKVPPLLNGDDG</sequence>
<accession>A0A9P8SKM2</accession>
<comment type="caution">
    <text evidence="2">The sequence shown here is derived from an EMBL/GenBank/DDBJ whole genome shotgun (WGS) entry which is preliminary data.</text>
</comment>
<dbReference type="Pfam" id="PF11951">
    <property type="entry name" value="Fungal_trans_2"/>
    <property type="match status" value="1"/>
</dbReference>
<name>A0A9P8SKM2_9HYPO</name>
<keyword evidence="3" id="KW-1185">Reference proteome</keyword>
<reference evidence="2" key="1">
    <citation type="submission" date="2021-09" db="EMBL/GenBank/DDBJ databases">
        <title>A high-quality genome of the endoparasitic fungus Hirsutella rhossiliensis with a comparison of Hirsutella genomes reveals transposable elements contributing to genome size variation.</title>
        <authorList>
            <person name="Lin R."/>
            <person name="Jiao Y."/>
            <person name="Sun X."/>
            <person name="Ling J."/>
            <person name="Xie B."/>
            <person name="Cheng X."/>
        </authorList>
    </citation>
    <scope>NUCLEOTIDE SEQUENCE</scope>
    <source>
        <strain evidence="2">HR02</strain>
    </source>
</reference>
<dbReference type="RefSeq" id="XP_044724056.1">
    <property type="nucleotide sequence ID" value="XM_044860423.1"/>
</dbReference>
<evidence type="ECO:0000313" key="3">
    <source>
        <dbReference type="Proteomes" id="UP000824596"/>
    </source>
</evidence>